<keyword evidence="14" id="KW-1185">Reference proteome</keyword>
<evidence type="ECO:0000256" key="1">
    <source>
        <dbReference type="ARBA" id="ARBA00004651"/>
    </source>
</evidence>
<feature type="transmembrane region" description="Helical" evidence="12">
    <location>
        <begin position="847"/>
        <end position="871"/>
    </location>
</feature>
<dbReference type="SUPFAM" id="SSF53822">
    <property type="entry name" value="Periplasmic binding protein-like I"/>
    <property type="match status" value="3"/>
</dbReference>
<dbReference type="GO" id="GO:0005886">
    <property type="term" value="C:plasma membrane"/>
    <property type="evidence" value="ECO:0007669"/>
    <property type="project" value="UniProtKB-SubCell"/>
</dbReference>
<name>A0A6I9YRA0_9SAUR</name>
<feature type="transmembrane region" description="Helical" evidence="12">
    <location>
        <begin position="776"/>
        <end position="802"/>
    </location>
</feature>
<evidence type="ECO:0000256" key="7">
    <source>
        <dbReference type="ARBA" id="ARBA00023040"/>
    </source>
</evidence>
<dbReference type="PROSITE" id="PS00981">
    <property type="entry name" value="G_PROTEIN_RECEP_F3_3"/>
    <property type="match status" value="2"/>
</dbReference>
<evidence type="ECO:0000256" key="9">
    <source>
        <dbReference type="ARBA" id="ARBA00023170"/>
    </source>
</evidence>
<dbReference type="SUPFAM" id="SSF57184">
    <property type="entry name" value="Growth factor receptor domain"/>
    <property type="match status" value="1"/>
</dbReference>
<dbReference type="InterPro" id="IPR004073">
    <property type="entry name" value="GPCR_3_vmron_rcpt_2"/>
</dbReference>
<evidence type="ECO:0000256" key="4">
    <source>
        <dbReference type="ARBA" id="ARBA00022692"/>
    </source>
</evidence>
<dbReference type="OrthoDB" id="5984008at2759"/>
<dbReference type="InterPro" id="IPR000337">
    <property type="entry name" value="GPCR_3"/>
</dbReference>
<dbReference type="InterPro" id="IPR009030">
    <property type="entry name" value="Growth_fac_rcpt_cys_sf"/>
</dbReference>
<feature type="transmembrane region" description="Helical" evidence="12">
    <location>
        <begin position="970"/>
        <end position="990"/>
    </location>
</feature>
<keyword evidence="10" id="KW-0325">Glycoprotein</keyword>
<dbReference type="InterPro" id="IPR017978">
    <property type="entry name" value="GPCR_3_C"/>
</dbReference>
<evidence type="ECO:0000256" key="6">
    <source>
        <dbReference type="ARBA" id="ARBA00022989"/>
    </source>
</evidence>
<dbReference type="PANTHER" id="PTHR24061:SF599">
    <property type="entry name" value="G-PROTEIN COUPLED RECEPTORS FAMILY 3 PROFILE DOMAIN-CONTAINING PROTEIN"/>
    <property type="match status" value="1"/>
</dbReference>
<feature type="transmembrane region" description="Helical" evidence="12">
    <location>
        <begin position="891"/>
        <end position="909"/>
    </location>
</feature>
<evidence type="ECO:0000256" key="2">
    <source>
        <dbReference type="ARBA" id="ARBA00007242"/>
    </source>
</evidence>
<dbReference type="Pfam" id="PF01094">
    <property type="entry name" value="ANF_receptor"/>
    <property type="match status" value="1"/>
</dbReference>
<keyword evidence="8 12" id="KW-0472">Membrane</keyword>
<keyword evidence="3" id="KW-1003">Cell membrane</keyword>
<keyword evidence="9" id="KW-0675">Receptor</keyword>
<dbReference type="RefSeq" id="XP_013927068.1">
    <property type="nucleotide sequence ID" value="XM_014071593.1"/>
</dbReference>
<feature type="transmembrane region" description="Helical" evidence="12">
    <location>
        <begin position="115"/>
        <end position="138"/>
    </location>
</feature>
<feature type="transmembrane region" description="Helical" evidence="12">
    <location>
        <begin position="935"/>
        <end position="958"/>
    </location>
</feature>
<evidence type="ECO:0000256" key="10">
    <source>
        <dbReference type="ARBA" id="ARBA00023180"/>
    </source>
</evidence>
<dbReference type="CDD" id="cd15283">
    <property type="entry name" value="7tmC_V2R_pheromone"/>
    <property type="match status" value="1"/>
</dbReference>
<dbReference type="PRINTS" id="PR01535">
    <property type="entry name" value="VOMERONASL2R"/>
</dbReference>
<keyword evidence="6 12" id="KW-1133">Transmembrane helix</keyword>
<comment type="subcellular location">
    <subcellularLocation>
        <location evidence="1">Cell membrane</location>
        <topology evidence="1">Multi-pass membrane protein</topology>
    </subcellularLocation>
</comment>
<dbReference type="Proteomes" id="UP000504617">
    <property type="component" value="Unplaced"/>
</dbReference>
<evidence type="ECO:0000256" key="11">
    <source>
        <dbReference type="ARBA" id="ARBA00023224"/>
    </source>
</evidence>
<keyword evidence="7" id="KW-0297">G-protein coupled receptor</keyword>
<dbReference type="GO" id="GO:0004930">
    <property type="term" value="F:G protein-coupled receptor activity"/>
    <property type="evidence" value="ECO:0007669"/>
    <property type="project" value="UniProtKB-KW"/>
</dbReference>
<dbReference type="InterPro" id="IPR011500">
    <property type="entry name" value="GPCR_3_9-Cys_dom"/>
</dbReference>
<evidence type="ECO:0000256" key="8">
    <source>
        <dbReference type="ARBA" id="ARBA00023136"/>
    </source>
</evidence>
<sequence>MDLRRAFPEYWKRLSFLFAVQEINKESNLLPNITLGYNIYEQYFSAQMTSDALLDLLSDGEANVPNYSCGRQRNVMALLEGAEIDVSIQISTLSGIYKVPQPGEIIQQCNEGSITIFYCALSYMGFLSAICFMVAFMARNLPGAFNEAKLITFSMLVFCSVWISFVPTYLSTKGKYMVAVQMMEIVYQLFNKCDFPFLFATECLEKFIGVNQDPQILSNVTLGYSLHENYFDTKITTDALFNLLSAGQANIPNYKCERSQNHLLAILEGTDSEISIQVSAMLSIYKIPQLINFLLERSCPESYTILQTHRDLALHVPRMGHRYTFPPAPLRHIDINNINQPKGEKDSNTSPPVTYAFVSQVLSDKNQFPFFYRTVPEEGTHYWGIVKLLQHFKWTLTGLIAADTENGDRFIKSFSAQLVRVGVCVIFSKRFSRLNKYSVVQNHPILFHKWRQVNVLIHYTETYDFYDGLLIIQQLTVGLIEPIAGKVWITTALWDLTRELTFFEFPLFQHIHGIFSFMIQTKQRIRYDLSFYHSCERFADYAFHCSYTKHPLSVKAYKKCTEKEVANLPQEEIENIYSLDSNRIYNAIWTVTRAFNAAYSSLSKRIIKDNGDGEEVQRMQPWQLHPFLQNSQFYNSSMSEVYLEKNGELVADFNIVNWVRFPNRSVVRVKFGSLRRHKSSGLKFTINEDDIVWPNWLNQSLPPSRCVDSCRAGFVKVIREGEPICCYDCVSCMEGTISSQEDAERCTRCPEDQYPNKNQDECIPKIITFLSYNEPLGILLASFALLLSFTTLFVLGIFTKFLETPIVRANNRDLSYILLISLLGSFLTSFLFIGHPKRATCLLRQTTFSIIFSVAVSSLLAKTVTVVLAFLATKPGNGVRRWLGKTLTYSIVFACSGVQVIICILWLGISHPFPDSDMNSQPREIILQCNDGKIAMFYTALGYMGFLSAICFTVAFLARNLPGAFNEAKLITFSMLIFCSVWVSFVPAYLSTKGKYLVAVQVFSILVSSAGLLGCIFIPKCYIIVLRPDLNMKEKLTMKNKIET</sequence>
<evidence type="ECO:0000256" key="3">
    <source>
        <dbReference type="ARBA" id="ARBA00022475"/>
    </source>
</evidence>
<reference evidence="15" key="1">
    <citation type="submission" date="2025-08" db="UniProtKB">
        <authorList>
            <consortium name="RefSeq"/>
        </authorList>
    </citation>
    <scope>IDENTIFICATION</scope>
    <source>
        <tissue evidence="15">Skeletal muscle</tissue>
    </source>
</reference>
<dbReference type="Pfam" id="PF07562">
    <property type="entry name" value="NCD3G"/>
    <property type="match status" value="1"/>
</dbReference>
<dbReference type="InterPro" id="IPR001828">
    <property type="entry name" value="ANF_lig-bd_rcpt"/>
</dbReference>
<dbReference type="Gene3D" id="2.10.50.30">
    <property type="entry name" value="GPCR, family 3, nine cysteines domain"/>
    <property type="match status" value="1"/>
</dbReference>
<dbReference type="FunFam" id="2.10.50.30:FF:000002">
    <property type="entry name" value="Vomeronasal 2 receptor, h1"/>
    <property type="match status" value="1"/>
</dbReference>
<feature type="domain" description="G-protein coupled receptors family 3 profile" evidence="13">
    <location>
        <begin position="101"/>
        <end position="203"/>
    </location>
</feature>
<keyword evidence="11" id="KW-0807">Transducer</keyword>
<dbReference type="InterPro" id="IPR017979">
    <property type="entry name" value="GPCR_3_CS"/>
</dbReference>
<evidence type="ECO:0000256" key="5">
    <source>
        <dbReference type="ARBA" id="ARBA00022729"/>
    </source>
</evidence>
<evidence type="ECO:0000313" key="15">
    <source>
        <dbReference type="RefSeq" id="XP_013927068.1"/>
    </source>
</evidence>
<dbReference type="Pfam" id="PF00003">
    <property type="entry name" value="7tm_3"/>
    <property type="match status" value="2"/>
</dbReference>
<dbReference type="AlphaFoldDB" id="A0A6I9YRA0"/>
<dbReference type="GeneID" id="106553152"/>
<evidence type="ECO:0000313" key="14">
    <source>
        <dbReference type="Proteomes" id="UP000504617"/>
    </source>
</evidence>
<evidence type="ECO:0000259" key="13">
    <source>
        <dbReference type="PROSITE" id="PS50259"/>
    </source>
</evidence>
<dbReference type="PANTHER" id="PTHR24061">
    <property type="entry name" value="CALCIUM-SENSING RECEPTOR-RELATED"/>
    <property type="match status" value="1"/>
</dbReference>
<dbReference type="Gene3D" id="3.40.50.2300">
    <property type="match status" value="4"/>
</dbReference>
<dbReference type="PROSITE" id="PS50259">
    <property type="entry name" value="G_PROTEIN_RECEP_F3_4"/>
    <property type="match status" value="2"/>
</dbReference>
<keyword evidence="4 12" id="KW-0812">Transmembrane</keyword>
<feature type="transmembrane region" description="Helical" evidence="12">
    <location>
        <begin position="814"/>
        <end position="835"/>
    </location>
</feature>
<dbReference type="KEGG" id="tsr:106553152"/>
<feature type="transmembrane region" description="Helical" evidence="12">
    <location>
        <begin position="996"/>
        <end position="1025"/>
    </location>
</feature>
<dbReference type="InterPro" id="IPR038550">
    <property type="entry name" value="GPCR_3_9-Cys_sf"/>
</dbReference>
<proteinExistence type="inferred from homology"/>
<gene>
    <name evidence="15" type="primary">LOC106553152</name>
</gene>
<accession>A0A6I9YRA0</accession>
<comment type="similarity">
    <text evidence="2">Belongs to the G-protein coupled receptor 3 family.</text>
</comment>
<dbReference type="InterPro" id="IPR028082">
    <property type="entry name" value="Peripla_BP_I"/>
</dbReference>
<evidence type="ECO:0000256" key="12">
    <source>
        <dbReference type="SAM" id="Phobius"/>
    </source>
</evidence>
<organism evidence="14 15">
    <name type="scientific">Thamnophis sirtalis</name>
    <dbReference type="NCBI Taxonomy" id="35019"/>
    <lineage>
        <taxon>Eukaryota</taxon>
        <taxon>Metazoa</taxon>
        <taxon>Chordata</taxon>
        <taxon>Craniata</taxon>
        <taxon>Vertebrata</taxon>
        <taxon>Euteleostomi</taxon>
        <taxon>Lepidosauria</taxon>
        <taxon>Squamata</taxon>
        <taxon>Bifurcata</taxon>
        <taxon>Unidentata</taxon>
        <taxon>Episquamata</taxon>
        <taxon>Toxicofera</taxon>
        <taxon>Serpentes</taxon>
        <taxon>Colubroidea</taxon>
        <taxon>Colubridae</taxon>
        <taxon>Natricinae</taxon>
        <taxon>Thamnophis</taxon>
    </lineage>
</organism>
<protein>
    <submittedName>
        <fullName evidence="15">Vomeronasal type-2 receptor 26-like</fullName>
    </submittedName>
</protein>
<dbReference type="InterPro" id="IPR000068">
    <property type="entry name" value="GPCR_3_Ca_sens_rcpt-rel"/>
</dbReference>
<keyword evidence="5" id="KW-0732">Signal</keyword>
<feature type="transmembrane region" description="Helical" evidence="12">
    <location>
        <begin position="150"/>
        <end position="170"/>
    </location>
</feature>
<feature type="domain" description="G-protein coupled receptors family 3 profile" evidence="13">
    <location>
        <begin position="776"/>
        <end position="1040"/>
    </location>
</feature>
<dbReference type="PRINTS" id="PR00248">
    <property type="entry name" value="GPCRMGR"/>
</dbReference>